<dbReference type="FunFam" id="3.20.20.80:FF:000040">
    <property type="entry name" value="Beta-galactosidase A"/>
    <property type="match status" value="1"/>
</dbReference>
<dbReference type="InterPro" id="IPR017762">
    <property type="entry name" value="Multicopper_oxidase_fun"/>
</dbReference>
<dbReference type="PANTHER" id="PTHR23421">
    <property type="entry name" value="BETA-GALACTOSIDASE RELATED"/>
    <property type="match status" value="1"/>
</dbReference>
<keyword evidence="9" id="KW-0325">Glycoprotein</keyword>
<name>A0A8H3VN18_VENIN</name>
<gene>
    <name evidence="14" type="ORF">EG327_002130</name>
</gene>
<keyword evidence="6" id="KW-0732">Signal</keyword>
<dbReference type="SUPFAM" id="SSF117100">
    <property type="entry name" value="Beta-galactosidase LacA, domain 3"/>
    <property type="match status" value="1"/>
</dbReference>
<evidence type="ECO:0000256" key="9">
    <source>
        <dbReference type="ARBA" id="ARBA00023180"/>
    </source>
</evidence>
<evidence type="ECO:0000256" key="7">
    <source>
        <dbReference type="ARBA" id="ARBA00022801"/>
    </source>
</evidence>
<dbReference type="Pfam" id="PF01301">
    <property type="entry name" value="Glyco_hydro_35"/>
    <property type="match status" value="1"/>
</dbReference>
<dbReference type="InterPro" id="IPR011706">
    <property type="entry name" value="Cu-oxidase_C"/>
</dbReference>
<dbReference type="InterPro" id="IPR025972">
    <property type="entry name" value="BetaGal_dom3"/>
</dbReference>
<dbReference type="InterPro" id="IPR017853">
    <property type="entry name" value="GH"/>
</dbReference>
<evidence type="ECO:0000313" key="14">
    <source>
        <dbReference type="EMBL" id="KAE9989898.1"/>
    </source>
</evidence>
<dbReference type="GO" id="GO:0004565">
    <property type="term" value="F:beta-galactosidase activity"/>
    <property type="evidence" value="ECO:0007669"/>
    <property type="project" value="UniProtKB-EC"/>
</dbReference>
<evidence type="ECO:0000256" key="12">
    <source>
        <dbReference type="SAM" id="MobiDB-lite"/>
    </source>
</evidence>
<evidence type="ECO:0000256" key="8">
    <source>
        <dbReference type="ARBA" id="ARBA00023002"/>
    </source>
</evidence>
<dbReference type="InterPro" id="IPR036833">
    <property type="entry name" value="BetaGal_dom3_sf"/>
</dbReference>
<keyword evidence="10" id="KW-0326">Glycosidase</keyword>
<dbReference type="InterPro" id="IPR011707">
    <property type="entry name" value="Cu-oxidase-like_N"/>
</dbReference>
<dbReference type="Pfam" id="PF13363">
    <property type="entry name" value="BetaGal_dom3"/>
    <property type="match status" value="1"/>
</dbReference>
<comment type="caution">
    <text evidence="14">The sequence shown here is derived from an EMBL/GenBank/DDBJ whole genome shotgun (WGS) entry which is preliminary data.</text>
</comment>
<dbReference type="GO" id="GO:0005975">
    <property type="term" value="P:carbohydrate metabolic process"/>
    <property type="evidence" value="ECO:0007669"/>
    <property type="project" value="InterPro"/>
</dbReference>
<dbReference type="InterPro" id="IPR002355">
    <property type="entry name" value="Cu_oxidase_Cu_BS"/>
</dbReference>
<comment type="similarity">
    <text evidence="3">Belongs to the multicopper oxidase family.</text>
</comment>
<dbReference type="Gene3D" id="2.60.390.10">
    <property type="entry name" value="Beta-galactosidase, domain 3"/>
    <property type="match status" value="1"/>
</dbReference>
<dbReference type="Gene3D" id="2.60.40.420">
    <property type="entry name" value="Cupredoxins - blue copper proteins"/>
    <property type="match status" value="3"/>
</dbReference>
<evidence type="ECO:0000256" key="6">
    <source>
        <dbReference type="ARBA" id="ARBA00022729"/>
    </source>
</evidence>
<evidence type="ECO:0000256" key="2">
    <source>
        <dbReference type="ARBA" id="ARBA00009809"/>
    </source>
</evidence>
<organism evidence="14 15">
    <name type="scientific">Venturia inaequalis</name>
    <name type="common">Apple scab fungus</name>
    <dbReference type="NCBI Taxonomy" id="5025"/>
    <lineage>
        <taxon>Eukaryota</taxon>
        <taxon>Fungi</taxon>
        <taxon>Dikarya</taxon>
        <taxon>Ascomycota</taxon>
        <taxon>Pezizomycotina</taxon>
        <taxon>Dothideomycetes</taxon>
        <taxon>Pleosporomycetidae</taxon>
        <taxon>Venturiales</taxon>
        <taxon>Venturiaceae</taxon>
        <taxon>Venturia</taxon>
    </lineage>
</organism>
<proteinExistence type="inferred from homology"/>
<reference evidence="14 15" key="1">
    <citation type="submission" date="2019-07" db="EMBL/GenBank/DDBJ databases">
        <title>Venturia inaequalis Genome Resource.</title>
        <authorList>
            <person name="Lichtner F.J."/>
        </authorList>
    </citation>
    <scope>NUCLEOTIDE SEQUENCE [LARGE SCALE GENOMIC DNA]</scope>
    <source>
        <strain evidence="14 15">DMI_063113</strain>
    </source>
</reference>
<dbReference type="InterPro" id="IPR033138">
    <property type="entry name" value="Cu_oxidase_CS"/>
</dbReference>
<comment type="similarity">
    <text evidence="2 11">Belongs to the glycosyl hydrolase 35 family.</text>
</comment>
<dbReference type="InterPro" id="IPR031330">
    <property type="entry name" value="Gly_Hdrlase_35_cat"/>
</dbReference>
<dbReference type="Gene3D" id="3.20.20.80">
    <property type="entry name" value="Glycosidases"/>
    <property type="match status" value="1"/>
</dbReference>
<evidence type="ECO:0000256" key="5">
    <source>
        <dbReference type="ARBA" id="ARBA00022723"/>
    </source>
</evidence>
<dbReference type="InterPro" id="IPR018954">
    <property type="entry name" value="Betagal_dom2"/>
</dbReference>
<dbReference type="SUPFAM" id="SSF49785">
    <property type="entry name" value="Galactose-binding domain-like"/>
    <property type="match status" value="2"/>
</dbReference>
<dbReference type="Gene3D" id="2.102.20.10">
    <property type="entry name" value="Beta-galactosidase, domain 2"/>
    <property type="match status" value="1"/>
</dbReference>
<dbReference type="Pfam" id="PF10435">
    <property type="entry name" value="BetaGal_dom2"/>
    <property type="match status" value="1"/>
</dbReference>
<dbReference type="NCBIfam" id="TIGR03390">
    <property type="entry name" value="ascorbOXfungal"/>
    <property type="match status" value="1"/>
</dbReference>
<keyword evidence="15" id="KW-1185">Reference proteome</keyword>
<dbReference type="SMART" id="SM01029">
    <property type="entry name" value="BetaGal_dom2"/>
    <property type="match status" value="1"/>
</dbReference>
<dbReference type="InterPro" id="IPR001944">
    <property type="entry name" value="Glycoside_Hdrlase_35"/>
</dbReference>
<dbReference type="InterPro" id="IPR035666">
    <property type="entry name" value="MCO_CuRO_3"/>
</dbReference>
<dbReference type="SUPFAM" id="SSF51445">
    <property type="entry name" value="(Trans)glycosidases"/>
    <property type="match status" value="1"/>
</dbReference>
<dbReference type="PROSITE" id="PS00080">
    <property type="entry name" value="MULTICOPPER_OXIDASE2"/>
    <property type="match status" value="1"/>
</dbReference>
<evidence type="ECO:0000256" key="3">
    <source>
        <dbReference type="ARBA" id="ARBA00010609"/>
    </source>
</evidence>
<evidence type="ECO:0000256" key="1">
    <source>
        <dbReference type="ARBA" id="ARBA00001412"/>
    </source>
</evidence>
<keyword evidence="8" id="KW-0560">Oxidoreductase</keyword>
<accession>A0A8H3VN18</accession>
<dbReference type="GO" id="GO:0016491">
    <property type="term" value="F:oxidoreductase activity"/>
    <property type="evidence" value="ECO:0007669"/>
    <property type="project" value="UniProtKB-KW"/>
</dbReference>
<evidence type="ECO:0000256" key="10">
    <source>
        <dbReference type="ARBA" id="ARBA00023295"/>
    </source>
</evidence>
<evidence type="ECO:0000313" key="15">
    <source>
        <dbReference type="Proteomes" id="UP000490939"/>
    </source>
</evidence>
<dbReference type="InterPro" id="IPR008972">
    <property type="entry name" value="Cupredoxin"/>
</dbReference>
<comment type="catalytic activity">
    <reaction evidence="1">
        <text>Hydrolysis of terminal non-reducing beta-D-galactose residues in beta-D-galactosides.</text>
        <dbReference type="EC" id="3.2.1.23"/>
    </reaction>
</comment>
<dbReference type="CDD" id="cd13873">
    <property type="entry name" value="CuRO_2_AAO_like_2"/>
    <property type="match status" value="1"/>
</dbReference>
<dbReference type="GO" id="GO:0005507">
    <property type="term" value="F:copper ion binding"/>
    <property type="evidence" value="ECO:0007669"/>
    <property type="project" value="InterPro"/>
</dbReference>
<dbReference type="Pfam" id="PF13364">
    <property type="entry name" value="BetaGal_ABD2"/>
    <property type="match status" value="2"/>
</dbReference>
<keyword evidence="7" id="KW-0378">Hydrolase</keyword>
<dbReference type="SUPFAM" id="SSF51011">
    <property type="entry name" value="Glycosyl hydrolase domain"/>
    <property type="match status" value="1"/>
</dbReference>
<keyword evidence="5" id="KW-0479">Metal-binding</keyword>
<dbReference type="InterPro" id="IPR025300">
    <property type="entry name" value="BetaGal_jelly_roll_dom"/>
</dbReference>
<dbReference type="InterPro" id="IPR008979">
    <property type="entry name" value="Galactose-bd-like_sf"/>
</dbReference>
<evidence type="ECO:0000256" key="4">
    <source>
        <dbReference type="ARBA" id="ARBA00012756"/>
    </source>
</evidence>
<sequence length="1630" mass="180057">MSVSRIGVALQDLQDDSALKKAKALKTDGGLAHIKAHAPDISESKGIQDFSQWKLRHEATPLHPLLILEPDYILRATAQNITIDCESHYAVVLNGTSPAPPLYFREGWTTWVRVYNDIPDQNLTVHWHGLAMRSAPFSDGTPLVSQWPIGPDNFFDYEIHPESGDAGTYFYHSHIGLQAISAAGPLIIEECGPPPYEYDENIVLQIGDYYNKSNHEIEEGLLASPFKWSGETKALTVNGHSGRESLTTAPDPSCAPLVIKVEPCTTYRLRVIGGTAISLVTLGIEGHSNLTLIEADGFYSKPFETDHIQVASGQRFSAIFTTKSADELKELNQTSFFIRYENRERPGSASGYAILAYDIKNAKLPKSLPATSPVTLPKEVSNWAESVLQPYDASLKPFPRKSTRTVIIKLNQVGEFVNSTWKSHLQWAQNGLPWEERVPKTPYLVDIYKRGQEAIPDYNVAVAGQGYDPKTAVFPAKLGEIIDIVWENNNGASGGWDIHPLHGHGPHYWDLGSGNGTYNATEMEQRLEGFEPMRRDTTMLYRYRDKGPPNTSLGYRAWRVRVDDPGLWMMHCHILQHMVMGMQSVWSFGDADDILGRFPTPYVRSDDGLTKLVEWDKYSLSVKGERVFIYSGEFHYQRLPVPELWPDIFQKFKANGLNAVSIYFFWSYHSPSKGLYDFKTGAKDIQKVLDYAKQAGLYVIARPYCNAESSAGGLALWTSDGSGGKLRTSNETYHQAWIPWVQQVSAILAKNQITNGGPVIMNQVENELQETVHEASNTLVKYMEQLKKAYRDAGIVVPFMHNEKGMRGQSWSTDYLNVGGAVNLYGLDSYPGGQVCTDPSKGFKLVTNYHEWFSNYSFTQPGFQPEFQAGWFSPWGGTFYDDCPINYDPSFADVFYKNNIGQRVTLMNLYMGFGGTNWGHSAAPVVYTSYDYHAPLQETRQIRNSFRQSKLLALFTRVSTDLLKTDLIGYGAGGFVVNSKAVTTWYLKNPDSGAGFYVLQQTKSPSQTLQTFSLTVSTSLGARTIPEVVLDGRQSKIVVTDYKLGGNYTLLYTTAEVLTFGLFDRPVLVLYLKSGQKGEFAFKEPVGDFKTYLSKSTKVSQVLGVNGTSRKFVYTQGVDYTVLDFAPSNTTGLPGPLVYLLDIPSAWSFYAPPTTLDPNVRPDQQVFVLKPYLVRNATVGRPGVFLVGDNDIATTIEVYVGDPSISNIIWNGKVLLTTRTPYGSLTAPLSGADGRAISLPDLKNWKMADSLPELNLNFDDSKWVVCNKTSTLSPVKPLTLPVLYSSDYGYYTGIKVYRGYFGAGTGARLTVSGGTGFGWSAWVNGKFVGGNTGETVTAPGMSTSDAVTKGITNEMLNFVYALGNVSASGQGRNVLTVLVDYHGHDQTSVGPMGAENPRGILGAKLLGSGTNGTGDPEWLEWKMIGNAGAGLGQKNNLDMVRGPMNEGGLFGERMGWHLPGFNDSSWKNEGPINVGLKKAGVNFYRTTFSLDIPEKLDVPLGIEITSARGTLARVQIFINGYNYGKYVSHIGPQTKFPIPPGIINQRGQNTLALSFWSQDEAYGAKLSSISLIKYGVYETGYEGGFGKTLSYLQPGWKAATESQMAKNRTFECTPNSPPRSDLIDGSQRIL</sequence>
<dbReference type="Pfam" id="PF07731">
    <property type="entry name" value="Cu-oxidase_2"/>
    <property type="match status" value="1"/>
</dbReference>
<dbReference type="Pfam" id="PF07732">
    <property type="entry name" value="Cu-oxidase_3"/>
    <property type="match status" value="1"/>
</dbReference>
<dbReference type="EC" id="3.2.1.23" evidence="4"/>
<dbReference type="EMBL" id="WNWR01000163">
    <property type="protein sequence ID" value="KAE9989898.1"/>
    <property type="molecule type" value="Genomic_DNA"/>
</dbReference>
<dbReference type="Pfam" id="PF00394">
    <property type="entry name" value="Cu-oxidase"/>
    <property type="match status" value="1"/>
</dbReference>
<feature type="region of interest" description="Disordered" evidence="12">
    <location>
        <begin position="1609"/>
        <end position="1630"/>
    </location>
</feature>
<dbReference type="PRINTS" id="PR00742">
    <property type="entry name" value="GLHYDRLASE35"/>
</dbReference>
<evidence type="ECO:0000256" key="11">
    <source>
        <dbReference type="RuleBase" id="RU003679"/>
    </source>
</evidence>
<dbReference type="Gene3D" id="2.60.120.260">
    <property type="entry name" value="Galactose-binding domain-like"/>
    <property type="match status" value="2"/>
</dbReference>
<dbReference type="SUPFAM" id="SSF49503">
    <property type="entry name" value="Cupredoxins"/>
    <property type="match status" value="3"/>
</dbReference>
<dbReference type="PROSITE" id="PS00079">
    <property type="entry name" value="MULTICOPPER_OXIDASE1"/>
    <property type="match status" value="1"/>
</dbReference>
<dbReference type="CDD" id="cd13895">
    <property type="entry name" value="CuRO_3_AAO_like_2"/>
    <property type="match status" value="1"/>
</dbReference>
<protein>
    <recommendedName>
        <fullName evidence="4">beta-galactosidase</fullName>
        <ecNumber evidence="4">3.2.1.23</ecNumber>
    </recommendedName>
</protein>
<feature type="domain" description="Beta-galactosidase" evidence="13">
    <location>
        <begin position="961"/>
        <end position="1149"/>
    </location>
</feature>
<dbReference type="InterPro" id="IPR001117">
    <property type="entry name" value="Cu-oxidase_2nd"/>
</dbReference>
<dbReference type="Proteomes" id="UP000490939">
    <property type="component" value="Unassembled WGS sequence"/>
</dbReference>
<evidence type="ECO:0000259" key="13">
    <source>
        <dbReference type="SMART" id="SM01029"/>
    </source>
</evidence>
<dbReference type="InterPro" id="IPR037110">
    <property type="entry name" value="Betagal_dom2_sf"/>
</dbReference>